<dbReference type="InterPro" id="IPR023393">
    <property type="entry name" value="START-like_dom_sf"/>
</dbReference>
<gene>
    <name evidence="3" type="ORF">NZH93_21110</name>
</gene>
<dbReference type="Gene3D" id="3.30.530.20">
    <property type="match status" value="1"/>
</dbReference>
<evidence type="ECO:0000259" key="2">
    <source>
        <dbReference type="Pfam" id="PF08327"/>
    </source>
</evidence>
<dbReference type="EMBL" id="JANYMP010000010">
    <property type="protein sequence ID" value="MCS7479371.1"/>
    <property type="molecule type" value="Genomic_DNA"/>
</dbReference>
<sequence>MDERRRLAKEVELAATPDEVWEAISTPEGMSVWFVPHERVDGEVEADFGGGNTQAGQVLAWEPGERVVYGAPGPDGEPPMTLEFLVEGRGDGTTVLRLVQSGFFGGDDWEAEYDGFGKGWDMFLHNLAEYFRHFSGRPVANVVATASTTRPGAEVWADLVARLGADPALGDRVRLTPEGLEPVEGVVDLHIGSVLLGVRTEQGFYRFMVDDAHHMVNTIQYFYGVQVDRESRSAAWQAWVDDLAGAPGHGRGR</sequence>
<protein>
    <submittedName>
        <fullName evidence="3">SRPBCC domain-containing protein</fullName>
    </submittedName>
</protein>
<proteinExistence type="inferred from homology"/>
<evidence type="ECO:0000313" key="4">
    <source>
        <dbReference type="Proteomes" id="UP001141259"/>
    </source>
</evidence>
<accession>A0A9X3AGA9</accession>
<name>A0A9X3AGA9_9PSEU</name>
<dbReference type="Proteomes" id="UP001141259">
    <property type="component" value="Unassembled WGS sequence"/>
</dbReference>
<dbReference type="AlphaFoldDB" id="A0A9X3AGA9"/>
<keyword evidence="4" id="KW-1185">Reference proteome</keyword>
<evidence type="ECO:0000256" key="1">
    <source>
        <dbReference type="ARBA" id="ARBA00006817"/>
    </source>
</evidence>
<organism evidence="3 4">
    <name type="scientific">Umezawaea endophytica</name>
    <dbReference type="NCBI Taxonomy" id="1654476"/>
    <lineage>
        <taxon>Bacteria</taxon>
        <taxon>Bacillati</taxon>
        <taxon>Actinomycetota</taxon>
        <taxon>Actinomycetes</taxon>
        <taxon>Pseudonocardiales</taxon>
        <taxon>Pseudonocardiaceae</taxon>
        <taxon>Umezawaea</taxon>
    </lineage>
</organism>
<feature type="domain" description="Activator of Hsp90 ATPase homologue 1/2-like C-terminal" evidence="2">
    <location>
        <begin position="15"/>
        <end position="131"/>
    </location>
</feature>
<dbReference type="RefSeq" id="WP_259624877.1">
    <property type="nucleotide sequence ID" value="NZ_JANYMP010000010.1"/>
</dbReference>
<evidence type="ECO:0000313" key="3">
    <source>
        <dbReference type="EMBL" id="MCS7479371.1"/>
    </source>
</evidence>
<reference evidence="3" key="1">
    <citation type="submission" date="2022-08" db="EMBL/GenBank/DDBJ databases">
        <authorList>
            <person name="Tistechok S."/>
            <person name="Samborskyy M."/>
            <person name="Roman I."/>
        </authorList>
    </citation>
    <scope>NUCLEOTIDE SEQUENCE</scope>
    <source>
        <strain evidence="3">DSM 103496</strain>
    </source>
</reference>
<comment type="caution">
    <text evidence="3">The sequence shown here is derived from an EMBL/GenBank/DDBJ whole genome shotgun (WGS) entry which is preliminary data.</text>
</comment>
<dbReference type="CDD" id="cd07814">
    <property type="entry name" value="SRPBCC_CalC_Aha1-like"/>
    <property type="match status" value="1"/>
</dbReference>
<dbReference type="InterPro" id="IPR013538">
    <property type="entry name" value="ASHA1/2-like_C"/>
</dbReference>
<comment type="similarity">
    <text evidence="1">Belongs to the AHA1 family.</text>
</comment>
<dbReference type="SUPFAM" id="SSF55961">
    <property type="entry name" value="Bet v1-like"/>
    <property type="match status" value="1"/>
</dbReference>
<dbReference type="Pfam" id="PF08327">
    <property type="entry name" value="AHSA1"/>
    <property type="match status" value="1"/>
</dbReference>